<dbReference type="PROSITE" id="PS51257">
    <property type="entry name" value="PROKAR_LIPOPROTEIN"/>
    <property type="match status" value="1"/>
</dbReference>
<dbReference type="EMBL" id="AQHY01000040">
    <property type="protein sequence ID" value="EOA52452.1"/>
    <property type="molecule type" value="Genomic_DNA"/>
</dbReference>
<evidence type="ECO:0000256" key="2">
    <source>
        <dbReference type="ARBA" id="ARBA00022729"/>
    </source>
</evidence>
<dbReference type="InterPro" id="IPR012640">
    <property type="entry name" value="Membr_lipoprot_lipid_attach_CS"/>
</dbReference>
<reference evidence="3 4" key="1">
    <citation type="submission" date="2013-04" db="EMBL/GenBank/DDBJ databases">
        <title>The Genome Sequence of Bacteroides massiliensis DSM 17679.</title>
        <authorList>
            <consortium name="The Broad Institute Genomics Platform"/>
            <person name="Earl A."/>
            <person name="Ward D."/>
            <person name="Feldgarden M."/>
            <person name="Gevers D."/>
            <person name="Martens E."/>
            <person name="Fenner L."/>
            <person name="Roux V."/>
            <person name="Mallet M.N."/>
            <person name="Raoult D."/>
            <person name="Walker B."/>
            <person name="Young S."/>
            <person name="Zeng Q."/>
            <person name="Gargeya S."/>
            <person name="Fitzgerald M."/>
            <person name="Haas B."/>
            <person name="Abouelleil A."/>
            <person name="Allen A.W."/>
            <person name="Alvarado L."/>
            <person name="Arachchi H.M."/>
            <person name="Berlin A.M."/>
            <person name="Chapman S.B."/>
            <person name="Gainer-Dewar J."/>
            <person name="Goldberg J."/>
            <person name="Griggs A."/>
            <person name="Gujja S."/>
            <person name="Hansen M."/>
            <person name="Howarth C."/>
            <person name="Imamovic A."/>
            <person name="Ireland A."/>
            <person name="Larimer J."/>
            <person name="McCowan C."/>
            <person name="Murphy C."/>
            <person name="Pearson M."/>
            <person name="Poon T.W."/>
            <person name="Priest M."/>
            <person name="Roberts A."/>
            <person name="Saif S."/>
            <person name="Shea T."/>
            <person name="Sisk P."/>
            <person name="Sykes S."/>
            <person name="Wortman J."/>
            <person name="Nusbaum C."/>
            <person name="Birren B."/>
        </authorList>
    </citation>
    <scope>NUCLEOTIDE SEQUENCE [LARGE SCALE GENOMIC DNA]</scope>
    <source>
        <strain evidence="4">B84634 / Timone 84634 / DSM 17679 / JCM 13223</strain>
    </source>
</reference>
<name>U6R8Z4_9BACT</name>
<dbReference type="Gene3D" id="2.60.40.2620">
    <property type="entry name" value="Fimbrillin-like"/>
    <property type="match status" value="1"/>
</dbReference>
<dbReference type="CDD" id="cd13120">
    <property type="entry name" value="BF2867_like_N"/>
    <property type="match status" value="1"/>
</dbReference>
<protein>
    <recommendedName>
        <fullName evidence="1">Type IV secretion system putative lipoprotein virB7</fullName>
    </recommendedName>
</protein>
<gene>
    <name evidence="3" type="ORF">HMPREF1534_03879</name>
</gene>
<dbReference type="OrthoDB" id="1029268at2"/>
<proteinExistence type="predicted"/>
<comment type="caution">
    <text evidence="3">The sequence shown here is derived from an EMBL/GenBank/DDBJ whole genome shotgun (WGS) entry which is preliminary data.</text>
</comment>
<dbReference type="Gene3D" id="2.60.40.2630">
    <property type="match status" value="1"/>
</dbReference>
<dbReference type="InterPro" id="IPR025049">
    <property type="entry name" value="Mfa-like_1"/>
</dbReference>
<dbReference type="HOGENOM" id="CLU_057464_0_0_10"/>
<evidence type="ECO:0000256" key="1">
    <source>
        <dbReference type="ARBA" id="ARBA00017922"/>
    </source>
</evidence>
<dbReference type="PATRIC" id="fig|1121098.3.peg.3958"/>
<dbReference type="GeneID" id="60060254"/>
<dbReference type="InterPro" id="IPR042278">
    <property type="entry name" value="Mfa-like_1_N"/>
</dbReference>
<sequence length="335" mass="36641">MKKILFAAVAALAITSCSQNEMDGIDNGQKGKAEIRFGYTPVTRATVTTTNSLGNFTVNAYSSDGATYSTDALDVISNGYFTKKNGEDVWESTEKYYWPVGKKMHFFGYDTTSSEATFTKETAGYPTLKYTIATDITSQHDLLVAKLENQEYSTTNAVSLPFKHALTQVLFNLKGDDETVTYTVKSVAINGVFKDGKYNYETGIWTDHINKEETGYVATPTNATVVNGTTATLLGTYTDNNDYNSTTLMLMPQTVPDDATIVVTYSATKKYGDVDTEIHAESNPITVSLGGKTWTEGKKTTYTLILSGDKVKIDGKIDTSDDWATNGDSDIDINK</sequence>
<dbReference type="STRING" id="1121098.HMPREF1534_03879"/>
<keyword evidence="2" id="KW-0732">Signal</keyword>
<dbReference type="Pfam" id="PF08139">
    <property type="entry name" value="LPAM_1"/>
    <property type="match status" value="1"/>
</dbReference>
<organism evidence="3 4">
    <name type="scientific">Phocaeicola massiliensis B84634 = Timone 84634 = DSM 17679 = JCM 13223</name>
    <dbReference type="NCBI Taxonomy" id="1121098"/>
    <lineage>
        <taxon>Bacteria</taxon>
        <taxon>Pseudomonadati</taxon>
        <taxon>Bacteroidota</taxon>
        <taxon>Bacteroidia</taxon>
        <taxon>Bacteroidales</taxon>
        <taxon>Bacteroidaceae</taxon>
        <taxon>Phocaeicola</taxon>
    </lineage>
</organism>
<dbReference type="AlphaFoldDB" id="U6R8Z4"/>
<accession>U6R8Z4</accession>
<evidence type="ECO:0000313" key="3">
    <source>
        <dbReference type="EMBL" id="EOA52452.1"/>
    </source>
</evidence>
<dbReference type="Pfam" id="PF13149">
    <property type="entry name" value="Mfa_like_1"/>
    <property type="match status" value="1"/>
</dbReference>
<dbReference type="CDD" id="cd13121">
    <property type="entry name" value="BF2867_like_C"/>
    <property type="match status" value="1"/>
</dbReference>
<dbReference type="Proteomes" id="UP000017831">
    <property type="component" value="Unassembled WGS sequence"/>
</dbReference>
<keyword evidence="4" id="KW-1185">Reference proteome</keyword>
<evidence type="ECO:0000313" key="4">
    <source>
        <dbReference type="Proteomes" id="UP000017831"/>
    </source>
</evidence>
<dbReference type="eggNOG" id="ENOG50342F4">
    <property type="taxonomic scope" value="Bacteria"/>
</dbReference>
<dbReference type="RefSeq" id="WP_005945360.1">
    <property type="nucleotide sequence ID" value="NZ_KB890319.1"/>
</dbReference>